<gene>
    <name evidence="2" type="ORF">AVEN_162529_1</name>
</gene>
<proteinExistence type="predicted"/>
<feature type="compositionally biased region" description="Polar residues" evidence="1">
    <location>
        <begin position="264"/>
        <end position="279"/>
    </location>
</feature>
<feature type="region of interest" description="Disordered" evidence="1">
    <location>
        <begin position="1"/>
        <end position="72"/>
    </location>
</feature>
<dbReference type="EMBL" id="BGPR01002397">
    <property type="protein sequence ID" value="GBM72748.1"/>
    <property type="molecule type" value="Genomic_DNA"/>
</dbReference>
<evidence type="ECO:0000256" key="1">
    <source>
        <dbReference type="SAM" id="MobiDB-lite"/>
    </source>
</evidence>
<evidence type="ECO:0000313" key="3">
    <source>
        <dbReference type="Proteomes" id="UP000499080"/>
    </source>
</evidence>
<accession>A0A4Y2I509</accession>
<sequence>MRVRWNRQLDGSLARRQAEEEAAAAAQLGKDKQQKSTPKIFRIFRRKKQHRRPDEESDRHPDASPCTPCEADDEDCASISSVASQPVTELCHRDRTVSLFSSFRLNFPGGKKKSKRGGGTPLFQENEPENNRYSSPDLMREKLGGAAARPQTELSKSSPSVRNTNDSVASIPGDFPSLCELRAETSVSFQQLKHAGARSGPDAAKLAKSVSFSDCQATLNSKQVTCSSARTLRTPNGQTEPTTKTSGRKCLSHSTDLPEKVCESKSTPDGNDSLRLPTQPSFWKSAAEPYKIKTEGSMSDIVSSSSHRIEQRCEEAPRDKCVSNDVRGKWFSEAHRTDRNGDLFEDPKIRPASDKPIVILNGNSVAACNGPVSRDMCSTKFSHVSDASCDFLRGSSYISSSDGPRTSAAQLRDSSDKVGNVYSGKQVLKSHKVQGESDGCDKMPFVKPASSQLLKNIGLGSSATDASRYEVNESDIKPSAVEVSSVLQNLNDSTRASTHAVNSERKVLCNGDLRKHESPIAKSNCVQSDVCYSVSNAKVPEVNDLNMLPDSEKRLLNEMLRDFGLNTDENEEYSVSLGVCPNPENNSINKHTPKTEIAFENSFKFPLNTLSLAYKESNVANYSDQSLLEIPFDSSPISGELVEVQSLTDNGLDDFIKLGVSAISNESDFIPSVMDGNVINSNSPDITVKSENTPASIHTTNIVKLVEPSAPLVNVELPIICIETDDTLQLNAPLDSAVTDENITLDKILEPDFSSDNLILKENNLTPSDTVGNVSLSSEL</sequence>
<dbReference type="AlphaFoldDB" id="A0A4Y2I509"/>
<feature type="region of interest" description="Disordered" evidence="1">
    <location>
        <begin position="108"/>
        <end position="169"/>
    </location>
</feature>
<feature type="compositionally biased region" description="Polar residues" evidence="1">
    <location>
        <begin position="230"/>
        <end position="245"/>
    </location>
</feature>
<keyword evidence="3" id="KW-1185">Reference proteome</keyword>
<name>A0A4Y2I509_ARAVE</name>
<organism evidence="2 3">
    <name type="scientific">Araneus ventricosus</name>
    <name type="common">Orbweaver spider</name>
    <name type="synonym">Epeira ventricosa</name>
    <dbReference type="NCBI Taxonomy" id="182803"/>
    <lineage>
        <taxon>Eukaryota</taxon>
        <taxon>Metazoa</taxon>
        <taxon>Ecdysozoa</taxon>
        <taxon>Arthropoda</taxon>
        <taxon>Chelicerata</taxon>
        <taxon>Arachnida</taxon>
        <taxon>Araneae</taxon>
        <taxon>Araneomorphae</taxon>
        <taxon>Entelegynae</taxon>
        <taxon>Araneoidea</taxon>
        <taxon>Araneidae</taxon>
        <taxon>Araneus</taxon>
    </lineage>
</organism>
<feature type="region of interest" description="Disordered" evidence="1">
    <location>
        <begin position="260"/>
        <end position="279"/>
    </location>
</feature>
<evidence type="ECO:0000313" key="2">
    <source>
        <dbReference type="EMBL" id="GBM72748.1"/>
    </source>
</evidence>
<feature type="region of interest" description="Disordered" evidence="1">
    <location>
        <begin position="230"/>
        <end position="252"/>
    </location>
</feature>
<feature type="compositionally biased region" description="Basic residues" evidence="1">
    <location>
        <begin position="42"/>
        <end position="51"/>
    </location>
</feature>
<reference evidence="2 3" key="1">
    <citation type="journal article" date="2019" name="Sci. Rep.">
        <title>Orb-weaving spider Araneus ventricosus genome elucidates the spidroin gene catalogue.</title>
        <authorList>
            <person name="Kono N."/>
            <person name="Nakamura H."/>
            <person name="Ohtoshi R."/>
            <person name="Moran D.A.P."/>
            <person name="Shinohara A."/>
            <person name="Yoshida Y."/>
            <person name="Fujiwara M."/>
            <person name="Mori M."/>
            <person name="Tomita M."/>
            <person name="Arakawa K."/>
        </authorList>
    </citation>
    <scope>NUCLEOTIDE SEQUENCE [LARGE SCALE GENOMIC DNA]</scope>
</reference>
<feature type="compositionally biased region" description="Basic and acidic residues" evidence="1">
    <location>
        <begin position="52"/>
        <end position="62"/>
    </location>
</feature>
<protein>
    <submittedName>
        <fullName evidence="2">Uncharacterized protein</fullName>
    </submittedName>
</protein>
<feature type="non-terminal residue" evidence="2">
    <location>
        <position position="780"/>
    </location>
</feature>
<feature type="compositionally biased region" description="Polar residues" evidence="1">
    <location>
        <begin position="152"/>
        <end position="168"/>
    </location>
</feature>
<dbReference type="Proteomes" id="UP000499080">
    <property type="component" value="Unassembled WGS sequence"/>
</dbReference>
<comment type="caution">
    <text evidence="2">The sequence shown here is derived from an EMBL/GenBank/DDBJ whole genome shotgun (WGS) entry which is preliminary data.</text>
</comment>